<dbReference type="STRING" id="151894.SAMN04488524_2712"/>
<proteinExistence type="predicted"/>
<dbReference type="EMBL" id="FWXT01000001">
    <property type="protein sequence ID" value="SMC77518.1"/>
    <property type="molecule type" value="Genomic_DNA"/>
</dbReference>
<dbReference type="OrthoDB" id="956377at2"/>
<reference evidence="2" key="1">
    <citation type="submission" date="2017-04" db="EMBL/GenBank/DDBJ databases">
        <authorList>
            <person name="Varghese N."/>
            <person name="Submissions S."/>
        </authorList>
    </citation>
    <scope>NUCLEOTIDE SEQUENCE [LARGE SCALE GENOMIC DNA]</scope>
    <source>
        <strain evidence="2">DSM 12126</strain>
    </source>
</reference>
<keyword evidence="2" id="KW-1185">Reference proteome</keyword>
<gene>
    <name evidence="1" type="ORF">SAMN04488524_2712</name>
</gene>
<organism evidence="1 2">
    <name type="scientific">Pedobacter africanus</name>
    <dbReference type="NCBI Taxonomy" id="151894"/>
    <lineage>
        <taxon>Bacteria</taxon>
        <taxon>Pseudomonadati</taxon>
        <taxon>Bacteroidota</taxon>
        <taxon>Sphingobacteriia</taxon>
        <taxon>Sphingobacteriales</taxon>
        <taxon>Sphingobacteriaceae</taxon>
        <taxon>Pedobacter</taxon>
    </lineage>
</organism>
<evidence type="ECO:0000313" key="2">
    <source>
        <dbReference type="Proteomes" id="UP000192756"/>
    </source>
</evidence>
<accession>A0A1W2BYD2</accession>
<dbReference type="Proteomes" id="UP000192756">
    <property type="component" value="Unassembled WGS sequence"/>
</dbReference>
<name>A0A1W2BYD2_9SPHI</name>
<dbReference type="RefSeq" id="WP_084239353.1">
    <property type="nucleotide sequence ID" value="NZ_FWXT01000001.1"/>
</dbReference>
<evidence type="ECO:0000313" key="1">
    <source>
        <dbReference type="EMBL" id="SMC77518.1"/>
    </source>
</evidence>
<protein>
    <recommendedName>
        <fullName evidence="3">NACHT domain-containing protein</fullName>
    </recommendedName>
</protein>
<sequence>MDEISILNELKGLILIKTGIRTITPADCKRISIEISKTLNKNVSETTIKRLFGFAVVKHNFSKFTITTLSEYVSGESLENWPSAININAENTPLSWTAIRNKVNKITDFTLKGVKNRSGMPYNMTISRKFAEHDFNDFFKSKHSFTAFISQPGYGKTILLSHLAEKVLADNAPNYKDSTILFIQAYSFFNAEQASLNFEDQLKLLLNISKKENLINFIDNNYAQSGGKFVIFLDGFSELNLKKDLKKQLFDSIINFLCAIENMDSIKLVMGMRSTTWIRFYELIRHSAYLKTKWFPGNYFNVTDVSNVPSLTEKEVDLIISKIDGIDIREINPKLKVQLKFPFHIQLYYQLREEDPDFNYSTNITFHELISRFIQENIYRSNYYTEKILFLKKVIQLTSYGKKGNSVPKDNLIAELSAFKNAYMELLSDGILMEEKRYEDYHPREFVRFIHPHIFEYFLFIELLEKFHLQVDREFFQYIQTEYETDAVRFQLLQWTIRFIVRIGDLKSLANVFHLPLNHFEHGYLILFIAENLKYRARYSTDTVQLLKEHDLHETIISELINFDFVDSGYKEAISVLLEIADSEKHTLTYQAILAIMDIQSLNQSAISTRLQLLEGFDASGWQVDPYEITLLAHSKITGKPVERNELITGLETFKYPFFKPGITLDTRQGIIYLLTITLNIFYGSEEGSIQLIDTIIKLHPAEFSKRSAFTILIMNLKALSLAQSHPGKEADRLERILSTLHEHKSRFKVTQYAESLLKMTQAYQLKNKGEYTKACQYCEECIQLFKRNDLNLNCLLMYNLIISVYSDLNYIAKVNEYKYERLCFMEEKNIPTTLFTLPKEFTDFKHH</sequence>
<dbReference type="Gene3D" id="3.40.50.300">
    <property type="entry name" value="P-loop containing nucleotide triphosphate hydrolases"/>
    <property type="match status" value="1"/>
</dbReference>
<evidence type="ECO:0008006" key="3">
    <source>
        <dbReference type="Google" id="ProtNLM"/>
    </source>
</evidence>
<dbReference type="AlphaFoldDB" id="A0A1W2BYD2"/>
<dbReference type="InterPro" id="IPR027417">
    <property type="entry name" value="P-loop_NTPase"/>
</dbReference>